<dbReference type="Gene3D" id="2.60.40.1180">
    <property type="entry name" value="Golgi alpha-mannosidase II"/>
    <property type="match status" value="1"/>
</dbReference>
<dbReference type="Pfam" id="PF16862">
    <property type="entry name" value="Glyco_hydro_79C"/>
    <property type="match status" value="1"/>
</dbReference>
<dbReference type="PANTHER" id="PTHR36183">
    <property type="entry name" value="BETA-GLUCURONIDASE"/>
    <property type="match status" value="1"/>
</dbReference>
<evidence type="ECO:0000313" key="2">
    <source>
        <dbReference type="EMBL" id="KAF5335013.1"/>
    </source>
</evidence>
<dbReference type="InterPro" id="IPR031728">
    <property type="entry name" value="GlcAase_C"/>
</dbReference>
<sequence length="312" mass="33453">MAEALGMTGSAQVMDLSVNDGNNYTPTYAIYKNDIPVCMALINFRADKSGTSAYTVSISISGGDTGQPASTPSSIKVKYLSASSVSQKANFTWAGQTSDGRPMGEEYIQTIQCDLTSNTCQILVPTPSFALVFLNDKPLEESMDGGNGEGGEVTMYSTTAVTKTMNTAKIDQEVLATSNGHWAGDLPHNSDISVSNIEAVKAYLSLHPHSSTCGIHDTPYSLILNLDNSDLCQLYWESLLKHGKDLSHPDNYCAIALESCFLKFGILIVLHKLTKAAEDGNLIPASQNGFCAGHCTQNNAFILRSLIKCAQT</sequence>
<dbReference type="InterPro" id="IPR013780">
    <property type="entry name" value="Glyco_hydro_b"/>
</dbReference>
<evidence type="ECO:0000313" key="3">
    <source>
        <dbReference type="Proteomes" id="UP000559256"/>
    </source>
</evidence>
<proteinExistence type="predicted"/>
<dbReference type="EMBL" id="JAACJM010000249">
    <property type="protein sequence ID" value="KAF5335013.1"/>
    <property type="molecule type" value="Genomic_DNA"/>
</dbReference>
<feature type="domain" description="Beta-glucuronidase C-terminal" evidence="1">
    <location>
        <begin position="28"/>
        <end position="131"/>
    </location>
</feature>
<name>A0A8H5C4U5_9AGAR</name>
<dbReference type="OrthoDB" id="3049395at2759"/>
<accession>A0A8H5C4U5</accession>
<organism evidence="2 3">
    <name type="scientific">Tetrapyrgos nigripes</name>
    <dbReference type="NCBI Taxonomy" id="182062"/>
    <lineage>
        <taxon>Eukaryota</taxon>
        <taxon>Fungi</taxon>
        <taxon>Dikarya</taxon>
        <taxon>Basidiomycota</taxon>
        <taxon>Agaricomycotina</taxon>
        <taxon>Agaricomycetes</taxon>
        <taxon>Agaricomycetidae</taxon>
        <taxon>Agaricales</taxon>
        <taxon>Marasmiineae</taxon>
        <taxon>Marasmiaceae</taxon>
        <taxon>Tetrapyrgos</taxon>
    </lineage>
</organism>
<comment type="caution">
    <text evidence="2">The sequence shown here is derived from an EMBL/GenBank/DDBJ whole genome shotgun (WGS) entry which is preliminary data.</text>
</comment>
<keyword evidence="3" id="KW-1185">Reference proteome</keyword>
<evidence type="ECO:0000259" key="1">
    <source>
        <dbReference type="Pfam" id="PF16862"/>
    </source>
</evidence>
<dbReference type="InterPro" id="IPR052974">
    <property type="entry name" value="GH79_Enzymes"/>
</dbReference>
<dbReference type="Proteomes" id="UP000559256">
    <property type="component" value="Unassembled WGS sequence"/>
</dbReference>
<gene>
    <name evidence="2" type="ORF">D9758_016183</name>
</gene>
<reference evidence="2 3" key="1">
    <citation type="journal article" date="2020" name="ISME J.">
        <title>Uncovering the hidden diversity of litter-decomposition mechanisms in mushroom-forming fungi.</title>
        <authorList>
            <person name="Floudas D."/>
            <person name="Bentzer J."/>
            <person name="Ahren D."/>
            <person name="Johansson T."/>
            <person name="Persson P."/>
            <person name="Tunlid A."/>
        </authorList>
    </citation>
    <scope>NUCLEOTIDE SEQUENCE [LARGE SCALE GENOMIC DNA]</scope>
    <source>
        <strain evidence="2 3">CBS 291.85</strain>
    </source>
</reference>
<protein>
    <recommendedName>
        <fullName evidence="1">Beta-glucuronidase C-terminal domain-containing protein</fullName>
    </recommendedName>
</protein>
<dbReference type="AlphaFoldDB" id="A0A8H5C4U5"/>
<dbReference type="PANTHER" id="PTHR36183:SF2">
    <property type="entry name" value="BETA-GLUCURONIDASE C-TERMINAL DOMAIN-CONTAINING PROTEIN"/>
    <property type="match status" value="1"/>
</dbReference>